<keyword evidence="14" id="KW-1071">Ligand-gated ion channel</keyword>
<feature type="compositionally biased region" description="Low complexity" evidence="18">
    <location>
        <begin position="518"/>
        <end position="535"/>
    </location>
</feature>
<feature type="compositionally biased region" description="Acidic residues" evidence="18">
    <location>
        <begin position="456"/>
        <end position="488"/>
    </location>
</feature>
<evidence type="ECO:0000256" key="3">
    <source>
        <dbReference type="ARBA" id="ARBA00022448"/>
    </source>
</evidence>
<keyword evidence="22" id="KW-1185">Reference proteome</keyword>
<sequence length="648" mass="73064">DEKNQILVSNIWLNIKWVDANLQWNPALYGDIKSIRIAPDRIWIPDVLLYNSADERFDSTFRTNVIVESDGSMLFVPPGIFKSTCRIDITWFPFDDQMCDMKFGTWTHDGLAVDIYPEMETADISPYIQNSEWVLVSVPSKKHVLYYDCCPEPYMDITYKVHIKRRTLYYGFNLIIPCIILSSMTLLSFSLPPESGEKLHLGVTILLSMTVFLVQLGKILPATSDSVSIIALYFGFIMVMVAFSVVMTVVVLNFHHRSSETKEMGPKLRSLLLNWLPRIIGMDRPGIKPPKQCIQKKPSKTSLVASKIICGSKSPNNSNGNNHQMNRTESVRGVHQQQLSPMSEDSFGNFVPQGPTNEPIVAPIQGASELCIGLDMFDDSSLTATLPIGLATINNVGIPNENVPNRNENHAHFGLYDHEIDCIFAANNNNNNKMDSRPMSAMKETIIEQNTCAQQNDEDDDEEEEEEGEDVEEDAGNEVIDENSQLQEDDLDLSVSITESSSVTKVAKNLDKIKLLKNGKMNNSSNNLNRNKNGSIKSKSTPSKAKCKQQQKKRCQSQSSINGGCKHDQTHLLHHEYMAMKRKQKLLEILLEMRFITDRLRQEDATKELIGEWRYAATVLDRLCLILFTFFTILSLVVCLGSAPQLIV</sequence>
<evidence type="ECO:0000256" key="12">
    <source>
        <dbReference type="ARBA" id="ARBA00023180"/>
    </source>
</evidence>
<gene>
    <name evidence="21" type="ORF">RDWZM_005720</name>
</gene>
<evidence type="ECO:0000256" key="5">
    <source>
        <dbReference type="ARBA" id="ARBA00022692"/>
    </source>
</evidence>
<dbReference type="InterPro" id="IPR036734">
    <property type="entry name" value="Neur_chan_lig-bd_sf"/>
</dbReference>
<evidence type="ECO:0000259" key="19">
    <source>
        <dbReference type="Pfam" id="PF02931"/>
    </source>
</evidence>
<dbReference type="Gene3D" id="2.70.170.10">
    <property type="entry name" value="Neurotransmitter-gated ion-channel ligand-binding domain"/>
    <property type="match status" value="1"/>
</dbReference>
<keyword evidence="10" id="KW-1015">Disulfide bond</keyword>
<feature type="region of interest" description="Disordered" evidence="18">
    <location>
        <begin position="518"/>
        <end position="561"/>
    </location>
</feature>
<organism evidence="21 22">
    <name type="scientific">Blomia tropicalis</name>
    <name type="common">Mite</name>
    <dbReference type="NCBI Taxonomy" id="40697"/>
    <lineage>
        <taxon>Eukaryota</taxon>
        <taxon>Metazoa</taxon>
        <taxon>Ecdysozoa</taxon>
        <taxon>Arthropoda</taxon>
        <taxon>Chelicerata</taxon>
        <taxon>Arachnida</taxon>
        <taxon>Acari</taxon>
        <taxon>Acariformes</taxon>
        <taxon>Sarcoptiformes</taxon>
        <taxon>Astigmata</taxon>
        <taxon>Glycyphagoidea</taxon>
        <taxon>Echimyopodidae</taxon>
        <taxon>Blomia</taxon>
    </lineage>
</organism>
<keyword evidence="11" id="KW-0675">Receptor</keyword>
<evidence type="ECO:0000256" key="18">
    <source>
        <dbReference type="SAM" id="MobiDB-lite"/>
    </source>
</evidence>
<evidence type="ECO:0000256" key="4">
    <source>
        <dbReference type="ARBA" id="ARBA00022475"/>
    </source>
</evidence>
<feature type="transmembrane region" description="Helical" evidence="17">
    <location>
        <begin position="229"/>
        <end position="254"/>
    </location>
</feature>
<evidence type="ECO:0000313" key="22">
    <source>
        <dbReference type="Proteomes" id="UP001142055"/>
    </source>
</evidence>
<dbReference type="GO" id="GO:0045211">
    <property type="term" value="C:postsynaptic membrane"/>
    <property type="evidence" value="ECO:0007669"/>
    <property type="project" value="UniProtKB-SubCell"/>
</dbReference>
<dbReference type="PRINTS" id="PR00254">
    <property type="entry name" value="NICOTINICR"/>
</dbReference>
<evidence type="ECO:0000256" key="14">
    <source>
        <dbReference type="ARBA" id="ARBA00023286"/>
    </source>
</evidence>
<keyword evidence="13" id="KW-0628">Postsynaptic cell membrane</keyword>
<dbReference type="Pfam" id="PF02932">
    <property type="entry name" value="Neur_chan_memb"/>
    <property type="match status" value="2"/>
</dbReference>
<feature type="domain" description="Neurotransmitter-gated ion-channel transmembrane" evidence="20">
    <location>
        <begin position="498"/>
        <end position="634"/>
    </location>
</feature>
<dbReference type="AlphaFoldDB" id="A0A9Q0RL37"/>
<dbReference type="OMA" id="MTVFLVQ"/>
<keyword evidence="4" id="KW-1003">Cell membrane</keyword>
<reference evidence="21" key="1">
    <citation type="submission" date="2022-12" db="EMBL/GenBank/DDBJ databases">
        <title>Genome assemblies of Blomia tropicalis.</title>
        <authorList>
            <person name="Cui Y."/>
        </authorList>
    </citation>
    <scope>NUCLEOTIDE SEQUENCE</scope>
    <source>
        <tissue evidence="21">Adult mites</tissue>
    </source>
</reference>
<keyword evidence="8 17" id="KW-0406">Ion transport</keyword>
<dbReference type="Gene3D" id="1.20.58.390">
    <property type="entry name" value="Neurotransmitter-gated ion-channel transmembrane domain"/>
    <property type="match status" value="2"/>
</dbReference>
<evidence type="ECO:0000259" key="20">
    <source>
        <dbReference type="Pfam" id="PF02932"/>
    </source>
</evidence>
<keyword evidence="5 17" id="KW-0812">Transmembrane</keyword>
<keyword evidence="7" id="KW-0770">Synapse</keyword>
<feature type="compositionally biased region" description="Basic residues" evidence="18">
    <location>
        <begin position="545"/>
        <end position="555"/>
    </location>
</feature>
<evidence type="ECO:0000256" key="8">
    <source>
        <dbReference type="ARBA" id="ARBA00023065"/>
    </source>
</evidence>
<feature type="domain" description="Neurotransmitter-gated ion-channel ligand-binding" evidence="19">
    <location>
        <begin position="1"/>
        <end position="167"/>
    </location>
</feature>
<evidence type="ECO:0000256" key="15">
    <source>
        <dbReference type="ARBA" id="ARBA00023303"/>
    </source>
</evidence>
<feature type="region of interest" description="Disordered" evidence="18">
    <location>
        <begin position="451"/>
        <end position="488"/>
    </location>
</feature>
<dbReference type="InterPro" id="IPR006029">
    <property type="entry name" value="Neurotrans-gated_channel_TM"/>
</dbReference>
<dbReference type="InterPro" id="IPR038050">
    <property type="entry name" value="Neuro_actylchol_rec"/>
</dbReference>
<evidence type="ECO:0000256" key="6">
    <source>
        <dbReference type="ARBA" id="ARBA00022989"/>
    </source>
</evidence>
<dbReference type="InterPro" id="IPR002394">
    <property type="entry name" value="Nicotinic_acetylcholine_rcpt"/>
</dbReference>
<evidence type="ECO:0000256" key="9">
    <source>
        <dbReference type="ARBA" id="ARBA00023136"/>
    </source>
</evidence>
<comment type="function">
    <text evidence="1">After binding acetylcholine, the AChR responds by an extensive change in conformation that affects all subunits and leads to opening of an ion-conducting channel across the plasma membrane.</text>
</comment>
<feature type="non-terminal residue" evidence="21">
    <location>
        <position position="1"/>
    </location>
</feature>
<keyword evidence="12" id="KW-0325">Glycoprotein</keyword>
<protein>
    <submittedName>
        <fullName evidence="21">Uncharacterized protein</fullName>
    </submittedName>
</protein>
<evidence type="ECO:0000256" key="10">
    <source>
        <dbReference type="ARBA" id="ARBA00023157"/>
    </source>
</evidence>
<dbReference type="PANTHER" id="PTHR18945">
    <property type="entry name" value="NEUROTRANSMITTER GATED ION CHANNEL"/>
    <property type="match status" value="1"/>
</dbReference>
<evidence type="ECO:0000256" key="1">
    <source>
        <dbReference type="ARBA" id="ARBA00003328"/>
    </source>
</evidence>
<dbReference type="FunFam" id="2.70.170.10:FF:000016">
    <property type="entry name" value="Nicotinic acetylcholine receptor subunit"/>
    <property type="match status" value="1"/>
</dbReference>
<dbReference type="CDD" id="cd18997">
    <property type="entry name" value="LGIC_ECD_nAChR"/>
    <property type="match status" value="1"/>
</dbReference>
<dbReference type="InterPro" id="IPR006202">
    <property type="entry name" value="Neur_chan_lig-bd"/>
</dbReference>
<evidence type="ECO:0000256" key="11">
    <source>
        <dbReference type="ARBA" id="ARBA00023170"/>
    </source>
</evidence>
<evidence type="ECO:0000256" key="7">
    <source>
        <dbReference type="ARBA" id="ARBA00023018"/>
    </source>
</evidence>
<feature type="domain" description="Neurotransmitter-gated ion-channel transmembrane" evidence="20">
    <location>
        <begin position="174"/>
        <end position="337"/>
    </location>
</feature>
<comment type="caution">
    <text evidence="21">The sequence shown here is derived from an EMBL/GenBank/DDBJ whole genome shotgun (WGS) entry which is preliminary data.</text>
</comment>
<comment type="subcellular location">
    <subcellularLocation>
        <location evidence="16">Postsynaptic cell membrane</location>
        <topology evidence="16">Multi-pass membrane protein</topology>
    </subcellularLocation>
</comment>
<dbReference type="InterPro" id="IPR006201">
    <property type="entry name" value="Neur_channel"/>
</dbReference>
<feature type="transmembrane region" description="Helical" evidence="17">
    <location>
        <begin position="623"/>
        <end position="647"/>
    </location>
</feature>
<dbReference type="InterPro" id="IPR018000">
    <property type="entry name" value="Neurotransmitter_ion_chnl_CS"/>
</dbReference>
<dbReference type="SUPFAM" id="SSF63712">
    <property type="entry name" value="Nicotinic receptor ligand binding domain-like"/>
    <property type="match status" value="1"/>
</dbReference>
<feature type="transmembrane region" description="Helical" evidence="17">
    <location>
        <begin position="199"/>
        <end position="217"/>
    </location>
</feature>
<keyword evidence="9 17" id="KW-0472">Membrane</keyword>
<accession>A0A9Q0RL37</accession>
<evidence type="ECO:0000256" key="2">
    <source>
        <dbReference type="ARBA" id="ARBA00009237"/>
    </source>
</evidence>
<comment type="similarity">
    <text evidence="2">Belongs to the ligand-gated ion channel (TC 1.A.9) family. Acetylcholine receptor (TC 1.A.9.1) subfamily.</text>
</comment>
<dbReference type="GO" id="GO:0022848">
    <property type="term" value="F:acetylcholine-gated monoatomic cation-selective channel activity"/>
    <property type="evidence" value="ECO:0007669"/>
    <property type="project" value="InterPro"/>
</dbReference>
<dbReference type="NCBIfam" id="TIGR00860">
    <property type="entry name" value="LIC"/>
    <property type="match status" value="1"/>
</dbReference>
<keyword evidence="6 17" id="KW-1133">Transmembrane helix</keyword>
<evidence type="ECO:0000256" key="16">
    <source>
        <dbReference type="ARBA" id="ARBA00034104"/>
    </source>
</evidence>
<dbReference type="InterPro" id="IPR036719">
    <property type="entry name" value="Neuro-gated_channel_TM_sf"/>
</dbReference>
<dbReference type="Pfam" id="PF02931">
    <property type="entry name" value="Neur_chan_LBD"/>
    <property type="match status" value="1"/>
</dbReference>
<dbReference type="PROSITE" id="PS00236">
    <property type="entry name" value="NEUROTR_ION_CHANNEL"/>
    <property type="match status" value="1"/>
</dbReference>
<evidence type="ECO:0000313" key="21">
    <source>
        <dbReference type="EMBL" id="KAJ6219908.1"/>
    </source>
</evidence>
<dbReference type="PRINTS" id="PR00252">
    <property type="entry name" value="NRIONCHANNEL"/>
</dbReference>
<keyword evidence="3 17" id="KW-0813">Transport</keyword>
<dbReference type="GO" id="GO:0004888">
    <property type="term" value="F:transmembrane signaling receptor activity"/>
    <property type="evidence" value="ECO:0007669"/>
    <property type="project" value="InterPro"/>
</dbReference>
<dbReference type="Proteomes" id="UP001142055">
    <property type="component" value="Chromosome 2"/>
</dbReference>
<evidence type="ECO:0000256" key="17">
    <source>
        <dbReference type="RuleBase" id="RU000687"/>
    </source>
</evidence>
<dbReference type="EMBL" id="JAPWDV010000002">
    <property type="protein sequence ID" value="KAJ6219908.1"/>
    <property type="molecule type" value="Genomic_DNA"/>
</dbReference>
<proteinExistence type="inferred from homology"/>
<dbReference type="SUPFAM" id="SSF90112">
    <property type="entry name" value="Neurotransmitter-gated ion-channel transmembrane pore"/>
    <property type="match status" value="1"/>
</dbReference>
<feature type="transmembrane region" description="Helical" evidence="17">
    <location>
        <begin position="168"/>
        <end position="187"/>
    </location>
</feature>
<dbReference type="FunFam" id="1.20.58.390:FF:000073">
    <property type="entry name" value="Neuronal acetylcholine receptor subunit alpha-9-II"/>
    <property type="match status" value="1"/>
</dbReference>
<name>A0A9Q0RL37_BLOTA</name>
<dbReference type="CDD" id="cd19051">
    <property type="entry name" value="LGIC_TM_cation"/>
    <property type="match status" value="1"/>
</dbReference>
<evidence type="ECO:0000256" key="13">
    <source>
        <dbReference type="ARBA" id="ARBA00023257"/>
    </source>
</evidence>
<keyword evidence="15 17" id="KW-0407">Ion channel</keyword>